<dbReference type="InterPro" id="IPR037185">
    <property type="entry name" value="EmrE-like"/>
</dbReference>
<feature type="transmembrane region" description="Helical" evidence="6">
    <location>
        <begin position="41"/>
        <end position="61"/>
    </location>
</feature>
<feature type="transmembrane region" description="Helical" evidence="6">
    <location>
        <begin position="157"/>
        <end position="176"/>
    </location>
</feature>
<evidence type="ECO:0000256" key="3">
    <source>
        <dbReference type="ARBA" id="ARBA00022692"/>
    </source>
</evidence>
<keyword evidence="4 6" id="KW-1133">Transmembrane helix</keyword>
<sequence length="303" mass="32410">MAPNTHQGSSLLVFLCLAGAMALWGSAFIAIKIALNDIPPFALIFLRLILGSVFFLAFWRVSFREVVASKDRWLLLLMSIFEPCLYFLFETKALMYTTASQAGVVFAFLPILILVFSYILHREKPSFAQVIGGVIAVIGVVILCLSGSPSADASSPAFGNFLELLAMASAAVYTVLLKRLSGTYSPFFLAAVQSFTGAIFFLPFGIYDFAQGVTIGATSAIAVIYLGLIVTAGAYTLFNVGISKTSVAQGAMYFNLVPIFTIIFSMAFLGETISLAQLASMALVVLGVLLGLAPSRQRAIEAA</sequence>
<dbReference type="AlphaFoldDB" id="A0AB35L3B8"/>
<feature type="transmembrane region" description="Helical" evidence="6">
    <location>
        <begin position="188"/>
        <end position="207"/>
    </location>
</feature>
<dbReference type="Pfam" id="PF00892">
    <property type="entry name" value="EamA"/>
    <property type="match status" value="2"/>
</dbReference>
<evidence type="ECO:0000256" key="6">
    <source>
        <dbReference type="SAM" id="Phobius"/>
    </source>
</evidence>
<feature type="domain" description="EamA" evidence="7">
    <location>
        <begin position="15"/>
        <end position="143"/>
    </location>
</feature>
<keyword evidence="5 6" id="KW-0472">Membrane</keyword>
<evidence type="ECO:0000256" key="4">
    <source>
        <dbReference type="ARBA" id="ARBA00022989"/>
    </source>
</evidence>
<feature type="transmembrane region" description="Helical" evidence="6">
    <location>
        <begin position="250"/>
        <end position="269"/>
    </location>
</feature>
<evidence type="ECO:0000259" key="7">
    <source>
        <dbReference type="Pfam" id="PF00892"/>
    </source>
</evidence>
<comment type="subcellular location">
    <subcellularLocation>
        <location evidence="1">Cell membrane</location>
        <topology evidence="1">Multi-pass membrane protein</topology>
    </subcellularLocation>
</comment>
<dbReference type="GeneID" id="300418008"/>
<dbReference type="InterPro" id="IPR050638">
    <property type="entry name" value="AA-Vitamin_Transporters"/>
</dbReference>
<dbReference type="RefSeq" id="WP_257598743.1">
    <property type="nucleotide sequence ID" value="NZ_JANKBU010000114.1"/>
</dbReference>
<evidence type="ECO:0000313" key="8">
    <source>
        <dbReference type="EMBL" id="MDH0569529.1"/>
    </source>
</evidence>
<dbReference type="Proteomes" id="UP001159292">
    <property type="component" value="Unassembled WGS sequence"/>
</dbReference>
<dbReference type="GO" id="GO:0005886">
    <property type="term" value="C:plasma membrane"/>
    <property type="evidence" value="ECO:0007669"/>
    <property type="project" value="UniProtKB-SubCell"/>
</dbReference>
<feature type="transmembrane region" description="Helical" evidence="6">
    <location>
        <begin position="213"/>
        <end position="238"/>
    </location>
</feature>
<evidence type="ECO:0000256" key="2">
    <source>
        <dbReference type="ARBA" id="ARBA00022475"/>
    </source>
</evidence>
<dbReference type="EMBL" id="JAOEET010000093">
    <property type="protein sequence ID" value="MDH0569529.1"/>
    <property type="molecule type" value="Genomic_DNA"/>
</dbReference>
<comment type="caution">
    <text evidence="8">The sequence shown here is derived from an EMBL/GenBank/DDBJ whole genome shotgun (WGS) entry which is preliminary data.</text>
</comment>
<evidence type="ECO:0000256" key="1">
    <source>
        <dbReference type="ARBA" id="ARBA00004651"/>
    </source>
</evidence>
<reference evidence="8" key="1">
    <citation type="submission" date="2022-09" db="EMBL/GenBank/DDBJ databases">
        <title>Intensive care unit water sources are persistently colonized with multi-drug resistant bacteria and are the site of extensive horizontal gene transfer of antibiotic resistance genes.</title>
        <authorList>
            <person name="Diorio-Toth L."/>
        </authorList>
    </citation>
    <scope>NUCLEOTIDE SEQUENCE</scope>
    <source>
        <strain evidence="8">GD04000</strain>
    </source>
</reference>
<feature type="transmembrane region" description="Helical" evidence="6">
    <location>
        <begin position="127"/>
        <end position="151"/>
    </location>
</feature>
<keyword evidence="2" id="KW-1003">Cell membrane</keyword>
<dbReference type="Gene3D" id="1.10.3730.20">
    <property type="match status" value="1"/>
</dbReference>
<keyword evidence="3 6" id="KW-0812">Transmembrane</keyword>
<protein>
    <submittedName>
        <fullName evidence="8">DMT family transporter</fullName>
    </submittedName>
</protein>
<dbReference type="PANTHER" id="PTHR32322:SF18">
    <property type="entry name" value="S-ADENOSYLMETHIONINE_S-ADENOSYLHOMOCYSTEINE TRANSPORTER"/>
    <property type="match status" value="1"/>
</dbReference>
<dbReference type="PANTHER" id="PTHR32322">
    <property type="entry name" value="INNER MEMBRANE TRANSPORTER"/>
    <property type="match status" value="1"/>
</dbReference>
<proteinExistence type="predicted"/>
<evidence type="ECO:0000313" key="9">
    <source>
        <dbReference type="Proteomes" id="UP001159292"/>
    </source>
</evidence>
<gene>
    <name evidence="8" type="ORF">N7671_20550</name>
</gene>
<feature type="transmembrane region" description="Helical" evidence="6">
    <location>
        <begin position="275"/>
        <end position="293"/>
    </location>
</feature>
<feature type="transmembrane region" description="Helical" evidence="6">
    <location>
        <begin position="73"/>
        <end position="89"/>
    </location>
</feature>
<feature type="transmembrane region" description="Helical" evidence="6">
    <location>
        <begin position="12"/>
        <end position="35"/>
    </location>
</feature>
<feature type="domain" description="EamA" evidence="7">
    <location>
        <begin position="158"/>
        <end position="290"/>
    </location>
</feature>
<dbReference type="SUPFAM" id="SSF103481">
    <property type="entry name" value="Multidrug resistance efflux transporter EmrE"/>
    <property type="match status" value="2"/>
</dbReference>
<organism evidence="8 9">
    <name type="scientific">Ectopseudomonas oleovorans</name>
    <name type="common">Pseudomonas oleovorans</name>
    <dbReference type="NCBI Taxonomy" id="301"/>
    <lineage>
        <taxon>Bacteria</taxon>
        <taxon>Pseudomonadati</taxon>
        <taxon>Pseudomonadota</taxon>
        <taxon>Gammaproteobacteria</taxon>
        <taxon>Pseudomonadales</taxon>
        <taxon>Pseudomonadaceae</taxon>
        <taxon>Ectopseudomonas</taxon>
    </lineage>
</organism>
<evidence type="ECO:0000256" key="5">
    <source>
        <dbReference type="ARBA" id="ARBA00023136"/>
    </source>
</evidence>
<dbReference type="InterPro" id="IPR000620">
    <property type="entry name" value="EamA_dom"/>
</dbReference>
<accession>A0AB35L3B8</accession>
<name>A0AB35L3B8_ECTOL</name>
<feature type="transmembrane region" description="Helical" evidence="6">
    <location>
        <begin position="101"/>
        <end position="120"/>
    </location>
</feature>